<proteinExistence type="predicted"/>
<dbReference type="EMBL" id="CP000383">
    <property type="protein sequence ID" value="ABG60456.1"/>
    <property type="molecule type" value="Genomic_DNA"/>
</dbReference>
<organism evidence="3 4">
    <name type="scientific">Cytophaga hutchinsonii (strain ATCC 33406 / DSM 1761 / CIP 103989 / NBRC 15051 / NCIMB 9469 / D465)</name>
    <dbReference type="NCBI Taxonomy" id="269798"/>
    <lineage>
        <taxon>Bacteria</taxon>
        <taxon>Pseudomonadati</taxon>
        <taxon>Bacteroidota</taxon>
        <taxon>Cytophagia</taxon>
        <taxon>Cytophagales</taxon>
        <taxon>Cytophagaceae</taxon>
        <taxon>Cytophaga</taxon>
    </lineage>
</organism>
<evidence type="ECO:0000313" key="3">
    <source>
        <dbReference type="EMBL" id="ABG60456.1"/>
    </source>
</evidence>
<reference evidence="3 4" key="1">
    <citation type="journal article" date="2007" name="Appl. Environ. Microbiol.">
        <title>Genome sequence of the cellulolytic gliding bacterium Cytophaga hutchinsonii.</title>
        <authorList>
            <person name="Xie G."/>
            <person name="Bruce D.C."/>
            <person name="Challacombe J.F."/>
            <person name="Chertkov O."/>
            <person name="Detter J.C."/>
            <person name="Gilna P."/>
            <person name="Han C.S."/>
            <person name="Lucas S."/>
            <person name="Misra M."/>
            <person name="Myers G.L."/>
            <person name="Richardson P."/>
            <person name="Tapia R."/>
            <person name="Thayer N."/>
            <person name="Thompson L.S."/>
            <person name="Brettin T.S."/>
            <person name="Henrissat B."/>
            <person name="Wilson D.B."/>
            <person name="McBride M.J."/>
        </authorList>
    </citation>
    <scope>NUCLEOTIDE SEQUENCE [LARGE SCALE GENOMIC DNA]</scope>
    <source>
        <strain evidence="4">ATCC 33406 / DSM 1761 / CIP 103989 / NBRC 15051 / NCIMB 9469 / D465</strain>
    </source>
</reference>
<dbReference type="KEGG" id="chu:CHU_3216"/>
<protein>
    <submittedName>
        <fullName evidence="3">Two-component response regulator, CheY-like protein</fullName>
    </submittedName>
</protein>
<dbReference type="Pfam" id="PF00072">
    <property type="entry name" value="Response_reg"/>
    <property type="match status" value="1"/>
</dbReference>
<dbReference type="InterPro" id="IPR001789">
    <property type="entry name" value="Sig_transdc_resp-reg_receiver"/>
</dbReference>
<evidence type="ECO:0000256" key="1">
    <source>
        <dbReference type="PROSITE-ProRule" id="PRU00169"/>
    </source>
</evidence>
<dbReference type="SMART" id="SM00448">
    <property type="entry name" value="REC"/>
    <property type="match status" value="1"/>
</dbReference>
<dbReference type="AlphaFoldDB" id="A0A6N4SVK2"/>
<evidence type="ECO:0000313" key="4">
    <source>
        <dbReference type="Proteomes" id="UP000001822"/>
    </source>
</evidence>
<dbReference type="Proteomes" id="UP000001822">
    <property type="component" value="Chromosome"/>
</dbReference>
<dbReference type="GO" id="GO:0000160">
    <property type="term" value="P:phosphorelay signal transduction system"/>
    <property type="evidence" value="ECO:0007669"/>
    <property type="project" value="InterPro"/>
</dbReference>
<name>A0A6N4SVK2_CYTH3</name>
<dbReference type="SUPFAM" id="SSF52172">
    <property type="entry name" value="CheY-like"/>
    <property type="match status" value="1"/>
</dbReference>
<dbReference type="PROSITE" id="PS50110">
    <property type="entry name" value="RESPONSE_REGULATORY"/>
    <property type="match status" value="1"/>
</dbReference>
<dbReference type="RefSeq" id="WP_011586566.1">
    <property type="nucleotide sequence ID" value="NC_008255.1"/>
</dbReference>
<evidence type="ECO:0000259" key="2">
    <source>
        <dbReference type="PROSITE" id="PS50110"/>
    </source>
</evidence>
<dbReference type="InterPro" id="IPR011006">
    <property type="entry name" value="CheY-like_superfamily"/>
</dbReference>
<feature type="modified residue" description="4-aspartylphosphate" evidence="1">
    <location>
        <position position="63"/>
    </location>
</feature>
<keyword evidence="1" id="KW-0597">Phosphoprotein</keyword>
<gene>
    <name evidence="3" type="ordered locus">CHU_3216</name>
</gene>
<dbReference type="InterPro" id="IPR052893">
    <property type="entry name" value="TCS_response_regulator"/>
</dbReference>
<dbReference type="PANTHER" id="PTHR44520:SF2">
    <property type="entry name" value="RESPONSE REGULATOR RCP1"/>
    <property type="match status" value="1"/>
</dbReference>
<feature type="domain" description="Response regulatory" evidence="2">
    <location>
        <begin position="6"/>
        <end position="133"/>
    </location>
</feature>
<sequence>MADKATIYIIDDDEIFQFITRKSFERLERNDNLFFFLNGEDALSSIKEAISGNKPSPDLIFLDINMPIMDGWDFLAELIKLEGEMKKTPQIYMVSSSIDDKDLIKSKTYNMIKDYIVKPIKDTHIKELLNNLN</sequence>
<dbReference type="OrthoDB" id="1524091at2"/>
<dbReference type="Gene3D" id="3.40.50.2300">
    <property type="match status" value="1"/>
</dbReference>
<keyword evidence="4" id="KW-1185">Reference proteome</keyword>
<accession>A0A6N4SVK2</accession>
<dbReference type="PANTHER" id="PTHR44520">
    <property type="entry name" value="RESPONSE REGULATOR RCP1-RELATED"/>
    <property type="match status" value="1"/>
</dbReference>